<keyword evidence="3" id="KW-0808">Transferase</keyword>
<dbReference type="GO" id="GO:0005524">
    <property type="term" value="F:ATP binding"/>
    <property type="evidence" value="ECO:0007669"/>
    <property type="project" value="InterPro"/>
</dbReference>
<feature type="domain" description="Protein kinase" evidence="1">
    <location>
        <begin position="20"/>
        <end position="299"/>
    </location>
</feature>
<dbReference type="Gene3D" id="1.10.510.10">
    <property type="entry name" value="Transferase(Phosphotransferase) domain 1"/>
    <property type="match status" value="1"/>
</dbReference>
<dbReference type="PROSITE" id="PS50011">
    <property type="entry name" value="PROTEIN_KINASE_DOM"/>
    <property type="match status" value="1"/>
</dbReference>
<dbReference type="GO" id="GO:0004674">
    <property type="term" value="F:protein serine/threonine kinase activity"/>
    <property type="evidence" value="ECO:0007669"/>
    <property type="project" value="InterPro"/>
</dbReference>
<evidence type="ECO:0000313" key="5">
    <source>
        <dbReference type="Proteomes" id="UP001431572"/>
    </source>
</evidence>
<dbReference type="SUPFAM" id="SSF56436">
    <property type="entry name" value="C-type lectin-like"/>
    <property type="match status" value="1"/>
</dbReference>
<dbReference type="PROSITE" id="PS00108">
    <property type="entry name" value="PROTEIN_KINASE_ST"/>
    <property type="match status" value="1"/>
</dbReference>
<dbReference type="Proteomes" id="UP001431572">
    <property type="component" value="Chromosome 1"/>
</dbReference>
<dbReference type="SMART" id="SM00220">
    <property type="entry name" value="S_TKc"/>
    <property type="match status" value="1"/>
</dbReference>
<dbReference type="InterPro" id="IPR000719">
    <property type="entry name" value="Prot_kinase_dom"/>
</dbReference>
<dbReference type="Pfam" id="PF03781">
    <property type="entry name" value="FGE-sulfatase"/>
    <property type="match status" value="1"/>
</dbReference>
<dbReference type="EMBL" id="JACATZ010000001">
    <property type="protein sequence ID" value="NWJ45410.1"/>
    <property type="molecule type" value="Genomic_DNA"/>
</dbReference>
<organism evidence="2 4">
    <name type="scientific">Candidatus Chlorohelix allophototropha</name>
    <dbReference type="NCBI Taxonomy" id="3003348"/>
    <lineage>
        <taxon>Bacteria</taxon>
        <taxon>Bacillati</taxon>
        <taxon>Chloroflexota</taxon>
        <taxon>Chloroflexia</taxon>
        <taxon>Candidatus Chloroheliales</taxon>
        <taxon>Candidatus Chloroheliaceae</taxon>
        <taxon>Candidatus Chlorohelix</taxon>
    </lineage>
</organism>
<dbReference type="InterPro" id="IPR008271">
    <property type="entry name" value="Ser/Thr_kinase_AS"/>
</dbReference>
<dbReference type="EMBL" id="CP128399">
    <property type="protein sequence ID" value="WJW67282.1"/>
    <property type="molecule type" value="Genomic_DNA"/>
</dbReference>
<dbReference type="InterPro" id="IPR016187">
    <property type="entry name" value="CTDL_fold"/>
</dbReference>
<dbReference type="InterPro" id="IPR045269">
    <property type="entry name" value="Atg1-like"/>
</dbReference>
<dbReference type="Pfam" id="PF00069">
    <property type="entry name" value="Pkinase"/>
    <property type="match status" value="1"/>
</dbReference>
<reference evidence="2 4" key="1">
    <citation type="submission" date="2020-06" db="EMBL/GenBank/DDBJ databases">
        <title>Anoxygenic phototrophic Chloroflexota member uses a Type I reaction center.</title>
        <authorList>
            <person name="Tsuji J.M."/>
            <person name="Shaw N.A."/>
            <person name="Nagashima S."/>
            <person name="Venkiteswaran J."/>
            <person name="Schiff S.L."/>
            <person name="Hanada S."/>
            <person name="Tank M."/>
            <person name="Neufeld J.D."/>
        </authorList>
    </citation>
    <scope>NUCLEOTIDE SEQUENCE [LARGE SCALE GENOMIC DNA]</scope>
    <source>
        <strain evidence="2">L227-S17</strain>
    </source>
</reference>
<dbReference type="PANTHER" id="PTHR24348">
    <property type="entry name" value="SERINE/THREONINE-PROTEIN KINASE UNC-51-RELATED"/>
    <property type="match status" value="1"/>
</dbReference>
<reference evidence="3" key="2">
    <citation type="journal article" date="2024" name="Nature">
        <title>Anoxygenic phototroph of the Chloroflexota uses a type I reaction centre.</title>
        <authorList>
            <person name="Tsuji J.M."/>
            <person name="Shaw N.A."/>
            <person name="Nagashima S."/>
            <person name="Venkiteswaran J.J."/>
            <person name="Schiff S.L."/>
            <person name="Watanabe T."/>
            <person name="Fukui M."/>
            <person name="Hanada S."/>
            <person name="Tank M."/>
            <person name="Neufeld J.D."/>
        </authorList>
    </citation>
    <scope>NUCLEOTIDE SEQUENCE</scope>
    <source>
        <strain evidence="3">L227-S17</strain>
    </source>
</reference>
<dbReference type="InterPro" id="IPR005532">
    <property type="entry name" value="SUMF_dom"/>
</dbReference>
<gene>
    <name evidence="2" type="ORF">HXX08_05975</name>
    <name evidence="3" type="ORF">OZ401_000542</name>
</gene>
<keyword evidence="3" id="KW-0418">Kinase</keyword>
<keyword evidence="5" id="KW-1185">Reference proteome</keyword>
<evidence type="ECO:0000313" key="3">
    <source>
        <dbReference type="EMBL" id="WJW67282.1"/>
    </source>
</evidence>
<protein>
    <submittedName>
        <fullName evidence="3">Bifunctional serine/threonine-protein kinase/formylglycine-generating enzyme family protein</fullName>
    </submittedName>
    <submittedName>
        <fullName evidence="2">SUMF1/EgtB/PvdO family nonheme iron enzyme</fullName>
    </submittedName>
</protein>
<dbReference type="CDD" id="cd14014">
    <property type="entry name" value="STKc_PknB_like"/>
    <property type="match status" value="1"/>
</dbReference>
<dbReference type="Gene3D" id="3.90.1580.10">
    <property type="entry name" value="paralog of FGE (formylglycine-generating enzyme)"/>
    <property type="match status" value="1"/>
</dbReference>
<dbReference type="GO" id="GO:0005737">
    <property type="term" value="C:cytoplasm"/>
    <property type="evidence" value="ECO:0007669"/>
    <property type="project" value="TreeGrafter"/>
</dbReference>
<name>A0A8T7M0M1_9CHLR</name>
<dbReference type="RefSeq" id="WP_341469181.1">
    <property type="nucleotide sequence ID" value="NZ_CP128399.1"/>
</dbReference>
<evidence type="ECO:0000313" key="4">
    <source>
        <dbReference type="Proteomes" id="UP000521676"/>
    </source>
</evidence>
<dbReference type="Proteomes" id="UP000521676">
    <property type="component" value="Unassembled WGS sequence"/>
</dbReference>
<evidence type="ECO:0000313" key="2">
    <source>
        <dbReference type="EMBL" id="NWJ45410.1"/>
    </source>
</evidence>
<dbReference type="SUPFAM" id="SSF56112">
    <property type="entry name" value="Protein kinase-like (PK-like)"/>
    <property type="match status" value="1"/>
</dbReference>
<accession>A0A8T7M0M1</accession>
<dbReference type="AlphaFoldDB" id="A0A8T7M0M1"/>
<proteinExistence type="predicted"/>
<dbReference type="InterPro" id="IPR042095">
    <property type="entry name" value="SUMF_sf"/>
</dbReference>
<dbReference type="InterPro" id="IPR011009">
    <property type="entry name" value="Kinase-like_dom_sf"/>
</dbReference>
<evidence type="ECO:0000259" key="1">
    <source>
        <dbReference type="PROSITE" id="PS50011"/>
    </source>
</evidence>
<sequence>MNDTILVVKELQAGYQVDRYLLEEPLGRGGCGEVWLACHQNKNLHTKKYAIKFLTNPGPREQNRFEREMQILAQLDDNPHIIKALDCGEIIGTLQALDLVNRKVTGEQKGQTIPFLVMEYATKGDISKQIGKVSPQEIAEHLEQIADGLDYAHKLGIIHRDLKPGNLLLDSRNEIKIADFGIAHTEDSHLTSAGSSFGTPAYMAPEQFSDAGNVGNAADVYSLGVVIFQLLTGSLPFESTDFAQLIIAHYQKPLPKLRNYGANLPEQLQEVLERATAKEPSSRYLSVGAFATAFKQALVPKVAAPKIDGYSANIKPMQKAQFAPAPVINPNLVTPTEAPRLLREIADPRTTHKRRMEIGDRLNEIGDPRSGVGLRSDDIPDIAWLLVAPGGYLQIKGTPFDVQPFYIAQYQITYAQYEAFVKATDGYNNPLWWKGFPRECRRQKLDKQSYGLLSNPRDSLSWYQSVALGRWLNNCLRGMQFPNPSGGDYPLIVGDNAQVRLPTEWEWQWAAQGGSEQRKFPWGKWQEGYANTDEIKLGRAIAVGMYPQGAAKCGAMDISGNLWEWCLNKYKKPGEADADESEAAKVLRGGSFSLNQAYASCIYRYHDEPKGSLYDVGFRLVLSTPIAGL</sequence>